<evidence type="ECO:0000256" key="1">
    <source>
        <dbReference type="ARBA" id="ARBA00004752"/>
    </source>
</evidence>
<keyword evidence="6 7" id="KW-0961">Cell wall biogenesis/degradation</keyword>
<feature type="active site" description="Nucleophile" evidence="7">
    <location>
        <position position="148"/>
    </location>
</feature>
<evidence type="ECO:0000256" key="8">
    <source>
        <dbReference type="SAM" id="SignalP"/>
    </source>
</evidence>
<organism evidence="10 11">
    <name type="scientific">Novosphingobium rhizovicinum</name>
    <dbReference type="NCBI Taxonomy" id="3228928"/>
    <lineage>
        <taxon>Bacteria</taxon>
        <taxon>Pseudomonadati</taxon>
        <taxon>Pseudomonadota</taxon>
        <taxon>Alphaproteobacteria</taxon>
        <taxon>Sphingomonadales</taxon>
        <taxon>Sphingomonadaceae</taxon>
        <taxon>Novosphingobium</taxon>
    </lineage>
</organism>
<dbReference type="PROSITE" id="PS51257">
    <property type="entry name" value="PROKAR_LIPOPROTEIN"/>
    <property type="match status" value="1"/>
</dbReference>
<feature type="chain" id="PRO_5047537360" evidence="8">
    <location>
        <begin position="20"/>
        <end position="173"/>
    </location>
</feature>
<keyword evidence="3 10" id="KW-0808">Transferase</keyword>
<sequence>MRGLPLLFLLAVLALAACAPVPRSGPAAQSVAQTPEAVELVRVYKAARTLEVWSAGRLLRRIGGIQLGWQPVGPKQFEGDGRTPEGRYVIDWRNPRSAFYLSLHISYPDAHDVAFARARGRSAGGMIMIHGQPNGTTGRMHGDWTDGCIAVSNAEMDWLWQVVPDGSMVEINP</sequence>
<proteinExistence type="inferred from homology"/>
<dbReference type="SUPFAM" id="SSF141523">
    <property type="entry name" value="L,D-transpeptidase catalytic domain-like"/>
    <property type="match status" value="1"/>
</dbReference>
<dbReference type="Proteomes" id="UP001556118">
    <property type="component" value="Unassembled WGS sequence"/>
</dbReference>
<evidence type="ECO:0000313" key="10">
    <source>
        <dbReference type="EMBL" id="MEW9856144.1"/>
    </source>
</evidence>
<keyword evidence="4 7" id="KW-0133">Cell shape</keyword>
<dbReference type="Gene3D" id="2.40.440.10">
    <property type="entry name" value="L,D-transpeptidase catalytic domain-like"/>
    <property type="match status" value="1"/>
</dbReference>
<dbReference type="EC" id="2.-.-.-" evidence="10"/>
<evidence type="ECO:0000256" key="5">
    <source>
        <dbReference type="ARBA" id="ARBA00022984"/>
    </source>
</evidence>
<name>A0ABV3RDI0_9SPHN</name>
<dbReference type="Pfam" id="PF03734">
    <property type="entry name" value="YkuD"/>
    <property type="match status" value="1"/>
</dbReference>
<keyword evidence="11" id="KW-1185">Reference proteome</keyword>
<feature type="domain" description="L,D-TPase catalytic" evidence="9">
    <location>
        <begin position="39"/>
        <end position="172"/>
    </location>
</feature>
<comment type="pathway">
    <text evidence="1 7">Cell wall biogenesis; peptidoglycan biosynthesis.</text>
</comment>
<dbReference type="CDD" id="cd16913">
    <property type="entry name" value="YkuD_like"/>
    <property type="match status" value="1"/>
</dbReference>
<gene>
    <name evidence="10" type="ORF">ABUH87_13465</name>
</gene>
<evidence type="ECO:0000256" key="3">
    <source>
        <dbReference type="ARBA" id="ARBA00022679"/>
    </source>
</evidence>
<feature type="signal peptide" evidence="8">
    <location>
        <begin position="1"/>
        <end position="19"/>
    </location>
</feature>
<reference evidence="10 11" key="1">
    <citation type="submission" date="2024-06" db="EMBL/GenBank/DDBJ databases">
        <title>Novosphingobium rhizovicinus M1R2S20.</title>
        <authorList>
            <person name="Sun J.-Q."/>
        </authorList>
    </citation>
    <scope>NUCLEOTIDE SEQUENCE [LARGE SCALE GENOMIC DNA]</scope>
    <source>
        <strain evidence="10 11">M1R2S20</strain>
    </source>
</reference>
<feature type="active site" description="Proton donor/acceptor" evidence="7">
    <location>
        <position position="130"/>
    </location>
</feature>
<dbReference type="PROSITE" id="PS52029">
    <property type="entry name" value="LD_TPASE"/>
    <property type="match status" value="1"/>
</dbReference>
<dbReference type="RefSeq" id="WP_367774450.1">
    <property type="nucleotide sequence ID" value="NZ_JBFNXR010000050.1"/>
</dbReference>
<evidence type="ECO:0000256" key="6">
    <source>
        <dbReference type="ARBA" id="ARBA00023316"/>
    </source>
</evidence>
<evidence type="ECO:0000256" key="2">
    <source>
        <dbReference type="ARBA" id="ARBA00005992"/>
    </source>
</evidence>
<dbReference type="EMBL" id="JBFNXR010000050">
    <property type="protein sequence ID" value="MEW9856144.1"/>
    <property type="molecule type" value="Genomic_DNA"/>
</dbReference>
<dbReference type="GO" id="GO:0016740">
    <property type="term" value="F:transferase activity"/>
    <property type="evidence" value="ECO:0007669"/>
    <property type="project" value="UniProtKB-KW"/>
</dbReference>
<evidence type="ECO:0000256" key="7">
    <source>
        <dbReference type="PROSITE-ProRule" id="PRU01373"/>
    </source>
</evidence>
<evidence type="ECO:0000313" key="11">
    <source>
        <dbReference type="Proteomes" id="UP001556118"/>
    </source>
</evidence>
<comment type="caution">
    <text evidence="10">The sequence shown here is derived from an EMBL/GenBank/DDBJ whole genome shotgun (WGS) entry which is preliminary data.</text>
</comment>
<dbReference type="PANTHER" id="PTHR36699:SF1">
    <property type="entry name" value="L,D-TRANSPEPTIDASE YAFK-RELATED"/>
    <property type="match status" value="1"/>
</dbReference>
<keyword evidence="5 7" id="KW-0573">Peptidoglycan synthesis</keyword>
<dbReference type="InterPro" id="IPR038063">
    <property type="entry name" value="Transpep_catalytic_dom"/>
</dbReference>
<keyword evidence="8" id="KW-0732">Signal</keyword>
<dbReference type="PANTHER" id="PTHR36699">
    <property type="entry name" value="LD-TRANSPEPTIDASE"/>
    <property type="match status" value="1"/>
</dbReference>
<dbReference type="InterPro" id="IPR005490">
    <property type="entry name" value="LD_TPept_cat_dom"/>
</dbReference>
<accession>A0ABV3RDI0</accession>
<evidence type="ECO:0000256" key="4">
    <source>
        <dbReference type="ARBA" id="ARBA00022960"/>
    </source>
</evidence>
<comment type="similarity">
    <text evidence="2">Belongs to the YkuD family.</text>
</comment>
<protein>
    <submittedName>
        <fullName evidence="10">Murein L,D-transpeptidase family protein</fullName>
        <ecNumber evidence="10">2.-.-.-</ecNumber>
    </submittedName>
</protein>
<evidence type="ECO:0000259" key="9">
    <source>
        <dbReference type="PROSITE" id="PS52029"/>
    </source>
</evidence>